<evidence type="ECO:0000256" key="1">
    <source>
        <dbReference type="SAM" id="MobiDB-lite"/>
    </source>
</evidence>
<evidence type="ECO:0000313" key="3">
    <source>
        <dbReference type="Proteomes" id="UP001055940"/>
    </source>
</evidence>
<feature type="compositionally biased region" description="Basic and acidic residues" evidence="1">
    <location>
        <begin position="9"/>
        <end position="18"/>
    </location>
</feature>
<dbReference type="RefSeq" id="WP_254420065.1">
    <property type="nucleotide sequence ID" value="NZ_BAAAJB010000020.1"/>
</dbReference>
<protein>
    <recommendedName>
        <fullName evidence="4">Head-to-tail connector protein</fullName>
    </recommendedName>
</protein>
<dbReference type="Proteomes" id="UP001055940">
    <property type="component" value="Chromosome"/>
</dbReference>
<feature type="region of interest" description="Disordered" evidence="1">
    <location>
        <begin position="1"/>
        <end position="20"/>
    </location>
</feature>
<sequence length="59" mass="6420">MPLKTVTMHHPEVERPADVPESAVHIHRRSGWVTEAELAAPATARKAPAAKTAKKKEGK</sequence>
<evidence type="ECO:0000313" key="2">
    <source>
        <dbReference type="EMBL" id="USY21117.1"/>
    </source>
</evidence>
<organism evidence="2 3">
    <name type="scientific">Nocardiopsis exhalans</name>
    <dbReference type="NCBI Taxonomy" id="163604"/>
    <lineage>
        <taxon>Bacteria</taxon>
        <taxon>Bacillati</taxon>
        <taxon>Actinomycetota</taxon>
        <taxon>Actinomycetes</taxon>
        <taxon>Streptosporangiales</taxon>
        <taxon>Nocardiopsidaceae</taxon>
        <taxon>Nocardiopsis</taxon>
    </lineage>
</organism>
<feature type="region of interest" description="Disordered" evidence="1">
    <location>
        <begin position="40"/>
        <end position="59"/>
    </location>
</feature>
<keyword evidence="3" id="KW-1185">Reference proteome</keyword>
<name>A0ABY5DDA7_9ACTN</name>
<feature type="compositionally biased region" description="Low complexity" evidence="1">
    <location>
        <begin position="40"/>
        <end position="51"/>
    </location>
</feature>
<dbReference type="EMBL" id="CP099837">
    <property type="protein sequence ID" value="USY21117.1"/>
    <property type="molecule type" value="Genomic_DNA"/>
</dbReference>
<reference evidence="2" key="1">
    <citation type="submission" date="2022-06" db="EMBL/GenBank/DDBJ databases">
        <authorList>
            <person name="Ping M."/>
        </authorList>
    </citation>
    <scope>NUCLEOTIDE SEQUENCE</scope>
    <source>
        <strain evidence="2">JCM11759T</strain>
    </source>
</reference>
<gene>
    <name evidence="2" type="ORF">NE857_05605</name>
</gene>
<accession>A0ABY5DDA7</accession>
<evidence type="ECO:0008006" key="4">
    <source>
        <dbReference type="Google" id="ProtNLM"/>
    </source>
</evidence>
<proteinExistence type="predicted"/>